<feature type="region of interest" description="Disordered" evidence="5">
    <location>
        <begin position="97"/>
        <end position="116"/>
    </location>
</feature>
<feature type="compositionally biased region" description="Low complexity" evidence="5">
    <location>
        <begin position="101"/>
        <end position="112"/>
    </location>
</feature>
<dbReference type="FunFam" id="1.25.40.10:FF:000207">
    <property type="entry name" value="Small glutamine-rich tetratricopeptide repeat-containing protein"/>
    <property type="match status" value="1"/>
</dbReference>
<evidence type="ECO:0000256" key="1">
    <source>
        <dbReference type="ARBA" id="ARBA00008175"/>
    </source>
</evidence>
<accession>A0A167D0A0</accession>
<dbReference type="Gene3D" id="1.25.40.10">
    <property type="entry name" value="Tetratricopeptide repeat domain"/>
    <property type="match status" value="1"/>
</dbReference>
<dbReference type="GO" id="GO:0016020">
    <property type="term" value="C:membrane"/>
    <property type="evidence" value="ECO:0007669"/>
    <property type="project" value="TreeGrafter"/>
</dbReference>
<dbReference type="Pfam" id="PF13414">
    <property type="entry name" value="TPR_11"/>
    <property type="match status" value="1"/>
</dbReference>
<evidence type="ECO:0000313" key="8">
    <source>
        <dbReference type="Proteomes" id="UP000189580"/>
    </source>
</evidence>
<dbReference type="RefSeq" id="XP_018734798.1">
    <property type="nucleotide sequence ID" value="XM_018882518.1"/>
</dbReference>
<dbReference type="KEGG" id="slb:AWJ20_571"/>
<dbReference type="InterPro" id="IPR032374">
    <property type="entry name" value="SGTA_dimer"/>
</dbReference>
<dbReference type="PANTHER" id="PTHR45831">
    <property type="entry name" value="LD24721P"/>
    <property type="match status" value="1"/>
</dbReference>
<keyword evidence="3 4" id="KW-0802">TPR repeat</keyword>
<reference evidence="7 8" key="1">
    <citation type="submission" date="2016-02" db="EMBL/GenBank/DDBJ databases">
        <title>Complete genome sequence and transcriptome regulation of the pentose utilising yeast Sugiyamaella lignohabitans.</title>
        <authorList>
            <person name="Bellasio M."/>
            <person name="Peymann A."/>
            <person name="Valli M."/>
            <person name="Sipitzky M."/>
            <person name="Graf A."/>
            <person name="Sauer M."/>
            <person name="Marx H."/>
            <person name="Mattanovich D."/>
        </authorList>
    </citation>
    <scope>NUCLEOTIDE SEQUENCE [LARGE SCALE GENOMIC DNA]</scope>
    <source>
        <strain evidence="7 8">CBS 10342</strain>
    </source>
</reference>
<sequence>MSSSKTSRTVAVGILDFLTKSIANGTVSSEDADSVQVALECVSEVFNVSLDDKKELLGDESLTSIVEKFQSGVSATTSTNKGPGGVSVAAAASSKDGTPISVSVSSSSPSTPSEEDLKEAQKLKVEGNRFMAQQKFEEAVEAYTKAIAKEPRNAVYFSNRSAAYSSLRKSTEAADDARKALEIDPTYSKAYSRLGLALYSLGDAQGAMEAYANGIKSEGDSPSDGMKKGYETAKKRVEEELEASVPGGSSDSTSNSRSVDASSAATASAGGASASAGAGGLPDLSALGNMFGGGGGMPNLSQLMSDPTISQMAQNLMSNPSALAGLMNNPSLQRMRERAQSGQMPNLSELMSDPSLQDMARNFMGGAGSGGNAGSE</sequence>
<dbReference type="SMART" id="SM00028">
    <property type="entry name" value="TPR"/>
    <property type="match status" value="3"/>
</dbReference>
<evidence type="ECO:0000259" key="6">
    <source>
        <dbReference type="Pfam" id="PF16546"/>
    </source>
</evidence>
<keyword evidence="2" id="KW-0677">Repeat</keyword>
<dbReference type="Pfam" id="PF13432">
    <property type="entry name" value="TPR_16"/>
    <property type="match status" value="1"/>
</dbReference>
<gene>
    <name evidence="7" type="primary">SGT2</name>
    <name evidence="7" type="ORF">AWJ20_571</name>
</gene>
<dbReference type="Pfam" id="PF16546">
    <property type="entry name" value="SGTA_dimer"/>
    <property type="match status" value="1"/>
</dbReference>
<dbReference type="AlphaFoldDB" id="A0A167D0A0"/>
<organism evidence="7 8">
    <name type="scientific">Sugiyamaella lignohabitans</name>
    <dbReference type="NCBI Taxonomy" id="796027"/>
    <lineage>
        <taxon>Eukaryota</taxon>
        <taxon>Fungi</taxon>
        <taxon>Dikarya</taxon>
        <taxon>Ascomycota</taxon>
        <taxon>Saccharomycotina</taxon>
        <taxon>Dipodascomycetes</taxon>
        <taxon>Dipodascales</taxon>
        <taxon>Trichomonascaceae</taxon>
        <taxon>Sugiyamaella</taxon>
    </lineage>
</organism>
<name>A0A167D0A0_9ASCO</name>
<dbReference type="Gene3D" id="1.20.5.420">
    <property type="entry name" value="Immunoglobulin FC, subunit C"/>
    <property type="match status" value="1"/>
</dbReference>
<dbReference type="InterPro" id="IPR019734">
    <property type="entry name" value="TPR_rpt"/>
</dbReference>
<evidence type="ECO:0000256" key="5">
    <source>
        <dbReference type="SAM" id="MobiDB-lite"/>
    </source>
</evidence>
<feature type="repeat" description="TPR" evidence="4">
    <location>
        <begin position="188"/>
        <end position="221"/>
    </location>
</feature>
<dbReference type="GeneID" id="30037618"/>
<dbReference type="GO" id="GO:0060090">
    <property type="term" value="F:molecular adaptor activity"/>
    <property type="evidence" value="ECO:0007669"/>
    <property type="project" value="TreeGrafter"/>
</dbReference>
<comment type="similarity">
    <text evidence="1">Belongs to the SGT family.</text>
</comment>
<feature type="repeat" description="TPR" evidence="4">
    <location>
        <begin position="120"/>
        <end position="153"/>
    </location>
</feature>
<dbReference type="GO" id="GO:0006620">
    <property type="term" value="P:post-translational protein targeting to endoplasmic reticulum membrane"/>
    <property type="evidence" value="ECO:0007669"/>
    <property type="project" value="TreeGrafter"/>
</dbReference>
<evidence type="ECO:0000256" key="3">
    <source>
        <dbReference type="ARBA" id="ARBA00022803"/>
    </source>
</evidence>
<dbReference type="GO" id="GO:0072380">
    <property type="term" value="C:TRC complex"/>
    <property type="evidence" value="ECO:0007669"/>
    <property type="project" value="TreeGrafter"/>
</dbReference>
<feature type="compositionally biased region" description="Low complexity" evidence="5">
    <location>
        <begin position="243"/>
        <end position="261"/>
    </location>
</feature>
<feature type="region of interest" description="Disordered" evidence="5">
    <location>
        <begin position="236"/>
        <end position="261"/>
    </location>
</feature>
<keyword evidence="8" id="KW-1185">Reference proteome</keyword>
<dbReference type="InterPro" id="IPR047150">
    <property type="entry name" value="SGT"/>
</dbReference>
<evidence type="ECO:0000256" key="4">
    <source>
        <dbReference type="PROSITE-ProRule" id="PRU00339"/>
    </source>
</evidence>
<dbReference type="EMBL" id="CP014501">
    <property type="protein sequence ID" value="ANB12321.1"/>
    <property type="molecule type" value="Genomic_DNA"/>
</dbReference>
<evidence type="ECO:0000313" key="7">
    <source>
        <dbReference type="EMBL" id="ANB12321.1"/>
    </source>
</evidence>
<dbReference type="Gene3D" id="1.10.260.100">
    <property type="match status" value="1"/>
</dbReference>
<dbReference type="Proteomes" id="UP000189580">
    <property type="component" value="Chromosome a"/>
</dbReference>
<dbReference type="OrthoDB" id="2335338at2759"/>
<dbReference type="PROSITE" id="PS50005">
    <property type="entry name" value="TPR"/>
    <property type="match status" value="2"/>
</dbReference>
<proteinExistence type="inferred from homology"/>
<dbReference type="SUPFAM" id="SSF48452">
    <property type="entry name" value="TPR-like"/>
    <property type="match status" value="1"/>
</dbReference>
<dbReference type="InterPro" id="IPR011990">
    <property type="entry name" value="TPR-like_helical_dom_sf"/>
</dbReference>
<dbReference type="PANTHER" id="PTHR45831:SF2">
    <property type="entry name" value="LD24721P"/>
    <property type="match status" value="1"/>
</dbReference>
<protein>
    <submittedName>
        <fullName evidence="7">Sgt2p</fullName>
    </submittedName>
</protein>
<feature type="domain" description="SGTA homodimerisation" evidence="6">
    <location>
        <begin position="8"/>
        <end position="67"/>
    </location>
</feature>
<evidence type="ECO:0000256" key="2">
    <source>
        <dbReference type="ARBA" id="ARBA00022737"/>
    </source>
</evidence>